<feature type="compositionally biased region" description="Basic and acidic residues" evidence="1">
    <location>
        <begin position="512"/>
        <end position="551"/>
    </location>
</feature>
<evidence type="ECO:0000313" key="3">
    <source>
        <dbReference type="EMBL" id="KAF8795731.1"/>
    </source>
</evidence>
<name>A0A8T0FXD6_ARGBR</name>
<organism evidence="3 4">
    <name type="scientific">Argiope bruennichi</name>
    <name type="common">Wasp spider</name>
    <name type="synonym">Aranea bruennichi</name>
    <dbReference type="NCBI Taxonomy" id="94029"/>
    <lineage>
        <taxon>Eukaryota</taxon>
        <taxon>Metazoa</taxon>
        <taxon>Ecdysozoa</taxon>
        <taxon>Arthropoda</taxon>
        <taxon>Chelicerata</taxon>
        <taxon>Arachnida</taxon>
        <taxon>Araneae</taxon>
        <taxon>Araneomorphae</taxon>
        <taxon>Entelegynae</taxon>
        <taxon>Araneoidea</taxon>
        <taxon>Araneidae</taxon>
        <taxon>Argiope</taxon>
    </lineage>
</organism>
<comment type="caution">
    <text evidence="3">The sequence shown here is derived from an EMBL/GenBank/DDBJ whole genome shotgun (WGS) entry which is preliminary data.</text>
</comment>
<dbReference type="OrthoDB" id="6437627at2759"/>
<feature type="signal peptide" evidence="2">
    <location>
        <begin position="1"/>
        <end position="25"/>
    </location>
</feature>
<evidence type="ECO:0000256" key="2">
    <source>
        <dbReference type="SAM" id="SignalP"/>
    </source>
</evidence>
<gene>
    <name evidence="3" type="ORF">HNY73_000198</name>
</gene>
<feature type="compositionally biased region" description="Acidic residues" evidence="1">
    <location>
        <begin position="870"/>
        <end position="883"/>
    </location>
</feature>
<evidence type="ECO:0000313" key="4">
    <source>
        <dbReference type="Proteomes" id="UP000807504"/>
    </source>
</evidence>
<feature type="compositionally biased region" description="Basic and acidic residues" evidence="1">
    <location>
        <begin position="197"/>
        <end position="206"/>
    </location>
</feature>
<feature type="region of interest" description="Disordered" evidence="1">
    <location>
        <begin position="192"/>
        <end position="226"/>
    </location>
</feature>
<dbReference type="EMBL" id="JABXBU010000001">
    <property type="protein sequence ID" value="KAF8795731.1"/>
    <property type="molecule type" value="Genomic_DNA"/>
</dbReference>
<proteinExistence type="predicted"/>
<reference evidence="3" key="2">
    <citation type="submission" date="2020-06" db="EMBL/GenBank/DDBJ databases">
        <authorList>
            <person name="Sheffer M."/>
        </authorList>
    </citation>
    <scope>NUCLEOTIDE SEQUENCE</scope>
</reference>
<feature type="compositionally biased region" description="Basic and acidic residues" evidence="1">
    <location>
        <begin position="845"/>
        <end position="858"/>
    </location>
</feature>
<evidence type="ECO:0000256" key="1">
    <source>
        <dbReference type="SAM" id="MobiDB-lite"/>
    </source>
</evidence>
<reference evidence="3" key="1">
    <citation type="journal article" date="2020" name="bioRxiv">
        <title>Chromosome-level reference genome of the European wasp spider Argiope bruennichi: a resource for studies on range expansion and evolutionary adaptation.</title>
        <authorList>
            <person name="Sheffer M.M."/>
            <person name="Hoppe A."/>
            <person name="Krehenwinkel H."/>
            <person name="Uhl G."/>
            <person name="Kuss A.W."/>
            <person name="Jensen L."/>
            <person name="Jensen C."/>
            <person name="Gillespie R.G."/>
            <person name="Hoff K.J."/>
            <person name="Prost S."/>
        </authorList>
    </citation>
    <scope>NUCLEOTIDE SEQUENCE</scope>
</reference>
<dbReference type="OMA" id="TEPHIEP"/>
<protein>
    <submittedName>
        <fullName evidence="3">Uncharacterized protein</fullName>
    </submittedName>
</protein>
<feature type="chain" id="PRO_5035918018" evidence="2">
    <location>
        <begin position="26"/>
        <end position="883"/>
    </location>
</feature>
<keyword evidence="4" id="KW-1185">Reference proteome</keyword>
<feature type="region of interest" description="Disordered" evidence="1">
    <location>
        <begin position="845"/>
        <end position="883"/>
    </location>
</feature>
<keyword evidence="2" id="KW-0732">Signal</keyword>
<accession>A0A8T0FXD6</accession>
<sequence>MINMLTNMKELSVFVLLMLASLSEGKPLQRTKRAIMKDYFNPLTYPTDKLKFEKGEDGKFHAQELGDSIHSKVDYVVAHDIDASNEIIGDVLKSSEKTIKADNSAIANTEKVGLNPESSAISKFKLQKEGMDLSTKVLTADKGKTEVNETNQEKVVSETTAKLDSEMKAGNVASKEHEMSAKLDIPVDSKWSLVPKPDGKDDKPYEGGEEYLPEPPVAPEEKDDEGKVEIGQIPKHHPVFVPPNIPLLIPKRISFRMLSLLPKPPAIDISDRLPLPEPEVVEESSETAVVENISPRGPMVIKGGTRFVANHLLHPLRIGLQLPFLPIAHILKEAAAKEKLKGQAKSQIVDIGGRKMLLQKKILMSPHHDPSLMHVSVMSIQPLDDVDPEILKDLDQDEKELESEEARLEKDLKLDGKKEAEKRSVKDDKIDAVVTEEEKKGTDMISKHIPQPETLDKEKTVVIEEKTVDDKVPPPEAFAPVIPAIFIAAEGTKKEEKEGVATKEFEAEPKLKEDDIKKAEESHTVKESGLKTEIQTESKLDENMEKNKNKEIIPVSPEEKEEEKTISVVEKEKDVLIGTEDLLKFRDQIENQETPSIDSFKKEAEEDLMTGEFVFEKESQSKDEEVAQSKRVEVTLKPEEGTKYILAIEGKKGDEGMLEAEDVAASSSGTEFAVSKHSEADILKDKKIMTEDKKATTEDKKATTEDKKATTEDKKATTEDKKAMTEDKKAMTEDKKNEEVKLSMEETLDSRSATKITTGEEAEEKTDMKFEFRELHEESMIEKKKGDDEILNSKKDAASHVATEIITDKDAKEKTDIINVQHSEESIPKTEGFGLTKSEGAVLEERKKKFEEGKDKSLSKKKKRKCKCEDSDESDSEDEDDIE</sequence>
<dbReference type="Proteomes" id="UP000807504">
    <property type="component" value="Unassembled WGS sequence"/>
</dbReference>
<dbReference type="AlphaFoldDB" id="A0A8T0FXD6"/>
<feature type="compositionally biased region" description="Basic and acidic residues" evidence="1">
    <location>
        <begin position="690"/>
        <end position="744"/>
    </location>
</feature>
<feature type="region of interest" description="Disordered" evidence="1">
    <location>
        <begin position="512"/>
        <end position="566"/>
    </location>
</feature>
<feature type="region of interest" description="Disordered" evidence="1">
    <location>
        <begin position="690"/>
        <end position="766"/>
    </location>
</feature>